<evidence type="ECO:0000256" key="6">
    <source>
        <dbReference type="ARBA" id="ARBA00022989"/>
    </source>
</evidence>
<evidence type="ECO:0000313" key="13">
    <source>
        <dbReference type="Proteomes" id="UP000034696"/>
    </source>
</evidence>
<evidence type="ECO:0000259" key="11">
    <source>
        <dbReference type="Pfam" id="PF02096"/>
    </source>
</evidence>
<evidence type="ECO:0000256" key="2">
    <source>
        <dbReference type="ARBA" id="ARBA00022448"/>
    </source>
</evidence>
<evidence type="ECO:0000256" key="4">
    <source>
        <dbReference type="ARBA" id="ARBA00022692"/>
    </source>
</evidence>
<evidence type="ECO:0000256" key="9">
    <source>
        <dbReference type="RuleBase" id="RU003945"/>
    </source>
</evidence>
<keyword evidence="6 10" id="KW-1133">Transmembrane helix</keyword>
<dbReference type="InterPro" id="IPR001708">
    <property type="entry name" value="YidC/ALB3/OXA1/COX18"/>
</dbReference>
<feature type="transmembrane region" description="Helical" evidence="10">
    <location>
        <begin position="137"/>
        <end position="165"/>
    </location>
</feature>
<dbReference type="InterPro" id="IPR028055">
    <property type="entry name" value="YidC/Oxa/ALB_C"/>
</dbReference>
<feature type="transmembrane region" description="Helical" evidence="10">
    <location>
        <begin position="31"/>
        <end position="50"/>
    </location>
</feature>
<reference evidence="12 13" key="1">
    <citation type="journal article" date="2015" name="Nature">
        <title>rRNA introns, odd ribosomes, and small enigmatic genomes across a large radiation of phyla.</title>
        <authorList>
            <person name="Brown C.T."/>
            <person name="Hug L.A."/>
            <person name="Thomas B.C."/>
            <person name="Sharon I."/>
            <person name="Castelle C.J."/>
            <person name="Singh A."/>
            <person name="Wilkins M.J."/>
            <person name="Williams K.H."/>
            <person name="Banfield J.F."/>
        </authorList>
    </citation>
    <scope>NUCLEOTIDE SEQUENCE [LARGE SCALE GENOMIC DNA]</scope>
</reference>
<comment type="similarity">
    <text evidence="9">Belongs to the OXA1/ALB3/YidC family.</text>
</comment>
<feature type="transmembrane region" description="Helical" evidence="10">
    <location>
        <begin position="93"/>
        <end position="117"/>
    </location>
</feature>
<dbReference type="EMBL" id="LCKT01000011">
    <property type="protein sequence ID" value="KKU04692.1"/>
    <property type="molecule type" value="Genomic_DNA"/>
</dbReference>
<evidence type="ECO:0000256" key="8">
    <source>
        <dbReference type="ARBA" id="ARBA00023186"/>
    </source>
</evidence>
<keyword evidence="3" id="KW-1003">Cell membrane</keyword>
<dbReference type="GO" id="GO:0005886">
    <property type="term" value="C:plasma membrane"/>
    <property type="evidence" value="ECO:0007669"/>
    <property type="project" value="UniProtKB-SubCell"/>
</dbReference>
<dbReference type="NCBIfam" id="TIGR03592">
    <property type="entry name" value="yidC_oxa1_cterm"/>
    <property type="match status" value="1"/>
</dbReference>
<gene>
    <name evidence="12" type="ORF">UX06_C0011G0003</name>
</gene>
<comment type="caution">
    <text evidence="12">The sequence shown here is derived from an EMBL/GenBank/DDBJ whole genome shotgun (WGS) entry which is preliminary data.</text>
</comment>
<dbReference type="InterPro" id="IPR047196">
    <property type="entry name" value="YidC_ALB_C"/>
</dbReference>
<proteinExistence type="inferred from homology"/>
<evidence type="ECO:0000256" key="1">
    <source>
        <dbReference type="ARBA" id="ARBA00004651"/>
    </source>
</evidence>
<accession>A0A0G1M9F3</accession>
<feature type="domain" description="Membrane insertase YidC/Oxa/ALB C-terminal" evidence="11">
    <location>
        <begin position="32"/>
        <end position="231"/>
    </location>
</feature>
<name>A0A0G1M9F3_9BACT</name>
<keyword evidence="8" id="KW-0143">Chaperone</keyword>
<protein>
    <recommendedName>
        <fullName evidence="11">Membrane insertase YidC/Oxa/ALB C-terminal domain-containing protein</fullName>
    </recommendedName>
</protein>
<dbReference type="PANTHER" id="PTHR12428">
    <property type="entry name" value="OXA1"/>
    <property type="match status" value="1"/>
</dbReference>
<dbReference type="GO" id="GO:0032977">
    <property type="term" value="F:membrane insertase activity"/>
    <property type="evidence" value="ECO:0007669"/>
    <property type="project" value="InterPro"/>
</dbReference>
<dbReference type="CDD" id="cd20070">
    <property type="entry name" value="5TM_YidC_Alb3"/>
    <property type="match status" value="1"/>
</dbReference>
<evidence type="ECO:0000256" key="3">
    <source>
        <dbReference type="ARBA" id="ARBA00022475"/>
    </source>
</evidence>
<comment type="subcellular location">
    <subcellularLocation>
        <location evidence="1">Cell membrane</location>
        <topology evidence="1">Multi-pass membrane protein</topology>
    </subcellularLocation>
    <subcellularLocation>
        <location evidence="9">Membrane</location>
        <topology evidence="9">Multi-pass membrane protein</topology>
    </subcellularLocation>
</comment>
<keyword evidence="2" id="KW-0813">Transport</keyword>
<dbReference type="Proteomes" id="UP000034696">
    <property type="component" value="Unassembled WGS sequence"/>
</dbReference>
<sequence>MTFSFIYNEALYRPLYNALVFLTGLVPGHDVGVAIILLTILVRVIIFPFTHRGLVTQIKMKELEPEIKKIKESYKNNTEEQNKKMMELYKEHGVNPLSGCLLLLIQLPILITLYRLFLNGILTGGVALYPFVLMPEVIATNFLGIINLSAPNYVLAFLAGFSQFLQMKLSNPKIPQKSPNMKEEMARAMAIQATYVLPLVIFYISTRFPAALALYWTSSNVFATLHEAIVRSRARLMYGRGEGKNKRNS</sequence>
<dbReference type="AlphaFoldDB" id="A0A0G1M9F3"/>
<dbReference type="PANTHER" id="PTHR12428:SF65">
    <property type="entry name" value="CYTOCHROME C OXIDASE ASSEMBLY PROTEIN COX18, MITOCHONDRIAL"/>
    <property type="match status" value="1"/>
</dbReference>
<dbReference type="GO" id="GO:0051205">
    <property type="term" value="P:protein insertion into membrane"/>
    <property type="evidence" value="ECO:0007669"/>
    <property type="project" value="TreeGrafter"/>
</dbReference>
<keyword evidence="4 9" id="KW-0812">Transmembrane</keyword>
<evidence type="ECO:0000256" key="7">
    <source>
        <dbReference type="ARBA" id="ARBA00023136"/>
    </source>
</evidence>
<evidence type="ECO:0000256" key="10">
    <source>
        <dbReference type="SAM" id="Phobius"/>
    </source>
</evidence>
<evidence type="ECO:0000256" key="5">
    <source>
        <dbReference type="ARBA" id="ARBA00022927"/>
    </source>
</evidence>
<evidence type="ECO:0000313" key="12">
    <source>
        <dbReference type="EMBL" id="KKU04692.1"/>
    </source>
</evidence>
<dbReference type="GO" id="GO:0015031">
    <property type="term" value="P:protein transport"/>
    <property type="evidence" value="ECO:0007669"/>
    <property type="project" value="UniProtKB-KW"/>
</dbReference>
<organism evidence="12 13">
    <name type="scientific">Candidatus Giovannonibacteria bacterium GW2011_GWA2_45_21</name>
    <dbReference type="NCBI Taxonomy" id="1618649"/>
    <lineage>
        <taxon>Bacteria</taxon>
        <taxon>Candidatus Giovannoniibacteriota</taxon>
    </lineage>
</organism>
<keyword evidence="5" id="KW-0653">Protein transport</keyword>
<dbReference type="Pfam" id="PF02096">
    <property type="entry name" value="60KD_IMP"/>
    <property type="match status" value="1"/>
</dbReference>
<keyword evidence="7 10" id="KW-0472">Membrane</keyword>